<dbReference type="EMBL" id="FNLF01000002">
    <property type="protein sequence ID" value="SDQ94161.1"/>
    <property type="molecule type" value="Genomic_DNA"/>
</dbReference>
<keyword evidence="1" id="KW-0472">Membrane</keyword>
<gene>
    <name evidence="2" type="ORF">SAMN04489765_2436</name>
</gene>
<reference evidence="3" key="1">
    <citation type="submission" date="2016-10" db="EMBL/GenBank/DDBJ databases">
        <authorList>
            <person name="Varghese N."/>
            <person name="Submissions S."/>
        </authorList>
    </citation>
    <scope>NUCLEOTIDE SEQUENCE [LARGE SCALE GENOMIC DNA]</scope>
    <source>
        <strain evidence="3">DSM 44142</strain>
    </source>
</reference>
<accession>A0A1H1EZT0</accession>
<sequence length="174" mass="18277">MVLALFGAALLLVLHVCLSVGFWLYADREIDWWIEVFGALFFAVCAAGFGREALSVPVATRSALRIRDAVEIRGRLTPRLFLVVAGAIVLTPVSAILTLGVALAPLGFDVGTRDEVLGALLMAGFVLIFNAVLAGYAVGLLRASRIVLISLSPDGVSVATSGGAPALTPWNEVE</sequence>
<dbReference type="AlphaFoldDB" id="A0A1H1EZT0"/>
<dbReference type="Proteomes" id="UP000183053">
    <property type="component" value="Unassembled WGS sequence"/>
</dbReference>
<organism evidence="2 3">
    <name type="scientific">Tsukamurella pulmonis</name>
    <dbReference type="NCBI Taxonomy" id="47312"/>
    <lineage>
        <taxon>Bacteria</taxon>
        <taxon>Bacillati</taxon>
        <taxon>Actinomycetota</taxon>
        <taxon>Actinomycetes</taxon>
        <taxon>Mycobacteriales</taxon>
        <taxon>Tsukamurellaceae</taxon>
        <taxon>Tsukamurella</taxon>
    </lineage>
</organism>
<dbReference type="STRING" id="47312.SAMN04489765_2436"/>
<keyword evidence="1" id="KW-1133">Transmembrane helix</keyword>
<keyword evidence="3" id="KW-1185">Reference proteome</keyword>
<dbReference type="RefSeq" id="WP_068565252.1">
    <property type="nucleotide sequence ID" value="NZ_FNLF01000002.1"/>
</dbReference>
<feature type="transmembrane region" description="Helical" evidence="1">
    <location>
        <begin position="80"/>
        <end position="104"/>
    </location>
</feature>
<proteinExistence type="predicted"/>
<feature type="transmembrane region" description="Helical" evidence="1">
    <location>
        <begin position="116"/>
        <end position="141"/>
    </location>
</feature>
<feature type="transmembrane region" description="Helical" evidence="1">
    <location>
        <begin position="35"/>
        <end position="59"/>
    </location>
</feature>
<evidence type="ECO:0000313" key="2">
    <source>
        <dbReference type="EMBL" id="SDQ94161.1"/>
    </source>
</evidence>
<dbReference type="OrthoDB" id="9945430at2"/>
<keyword evidence="1" id="KW-0812">Transmembrane</keyword>
<evidence type="ECO:0000313" key="3">
    <source>
        <dbReference type="Proteomes" id="UP000183053"/>
    </source>
</evidence>
<name>A0A1H1EZT0_9ACTN</name>
<evidence type="ECO:0000256" key="1">
    <source>
        <dbReference type="SAM" id="Phobius"/>
    </source>
</evidence>
<protein>
    <submittedName>
        <fullName evidence="2">Uncharacterized protein</fullName>
    </submittedName>
</protein>